<feature type="region of interest" description="Disordered" evidence="5">
    <location>
        <begin position="1"/>
        <end position="21"/>
    </location>
</feature>
<evidence type="ECO:0000256" key="4">
    <source>
        <dbReference type="ARBA" id="ARBA00023136"/>
    </source>
</evidence>
<proteinExistence type="predicted"/>
<dbReference type="GO" id="GO:0045039">
    <property type="term" value="P:protein insertion into mitochondrial inner membrane"/>
    <property type="evidence" value="ECO:0007669"/>
    <property type="project" value="InterPro"/>
</dbReference>
<keyword evidence="2" id="KW-0812">Transmembrane</keyword>
<dbReference type="GO" id="GO:0030943">
    <property type="term" value="F:mitochondrion targeting sequence binding"/>
    <property type="evidence" value="ECO:0007669"/>
    <property type="project" value="TreeGrafter"/>
</dbReference>
<keyword evidence="3" id="KW-1133">Transmembrane helix</keyword>
<sequence length="199" mass="21664">MASETQTPQPNPPSSSLPPSSNAWKERILLPTVLAGLVGGGSGFLSSRRAAHSHLPLTYAANLAIVAGCYCGARELVRDARASEPDDLINSVVGGILSGSLLGRLQGGRFGAVRYSLRFAFVGTTMDFTTQQLKPFFQSFKSDRSTDHPQQKTSNDGWFKLPEWSPIQVLDEEALAAKRAREQQLYSKRVLGKLNNEES</sequence>
<dbReference type="PANTHER" id="PTHR14110">
    <property type="entry name" value="MITOCHONDRIAL IMPORT INNER MEMBRANE TRANSLOCASE SUBUNIT TIM22"/>
    <property type="match status" value="1"/>
</dbReference>
<protein>
    <submittedName>
        <fullName evidence="6">Uncharacterized protein</fullName>
    </submittedName>
</protein>
<comment type="caution">
    <text evidence="6">The sequence shown here is derived from an EMBL/GenBank/DDBJ whole genome shotgun (WGS) entry which is preliminary data.</text>
</comment>
<dbReference type="Proteomes" id="UP001179952">
    <property type="component" value="Unassembled WGS sequence"/>
</dbReference>
<evidence type="ECO:0000256" key="3">
    <source>
        <dbReference type="ARBA" id="ARBA00022989"/>
    </source>
</evidence>
<organism evidence="6 7">
    <name type="scientific">Acorus gramineus</name>
    <name type="common">Dwarf sweet flag</name>
    <dbReference type="NCBI Taxonomy" id="55184"/>
    <lineage>
        <taxon>Eukaryota</taxon>
        <taxon>Viridiplantae</taxon>
        <taxon>Streptophyta</taxon>
        <taxon>Embryophyta</taxon>
        <taxon>Tracheophyta</taxon>
        <taxon>Spermatophyta</taxon>
        <taxon>Magnoliopsida</taxon>
        <taxon>Liliopsida</taxon>
        <taxon>Acoraceae</taxon>
        <taxon>Acorus</taxon>
    </lineage>
</organism>
<evidence type="ECO:0000256" key="2">
    <source>
        <dbReference type="ARBA" id="ARBA00022692"/>
    </source>
</evidence>
<evidence type="ECO:0000256" key="1">
    <source>
        <dbReference type="ARBA" id="ARBA00004141"/>
    </source>
</evidence>
<dbReference type="GO" id="GO:0042721">
    <property type="term" value="C:TIM22 mitochondrial import inner membrane insertion complex"/>
    <property type="evidence" value="ECO:0007669"/>
    <property type="project" value="InterPro"/>
</dbReference>
<evidence type="ECO:0000256" key="5">
    <source>
        <dbReference type="SAM" id="MobiDB-lite"/>
    </source>
</evidence>
<evidence type="ECO:0000313" key="6">
    <source>
        <dbReference type="EMBL" id="KAK1270803.1"/>
    </source>
</evidence>
<reference evidence="6" key="2">
    <citation type="submission" date="2023-06" db="EMBL/GenBank/DDBJ databases">
        <authorList>
            <person name="Ma L."/>
            <person name="Liu K.-W."/>
            <person name="Li Z."/>
            <person name="Hsiao Y.-Y."/>
            <person name="Qi Y."/>
            <person name="Fu T."/>
            <person name="Tang G."/>
            <person name="Zhang D."/>
            <person name="Sun W.-H."/>
            <person name="Liu D.-K."/>
            <person name="Li Y."/>
            <person name="Chen G.-Z."/>
            <person name="Liu X.-D."/>
            <person name="Liao X.-Y."/>
            <person name="Jiang Y.-T."/>
            <person name="Yu X."/>
            <person name="Hao Y."/>
            <person name="Huang J."/>
            <person name="Zhao X.-W."/>
            <person name="Ke S."/>
            <person name="Chen Y.-Y."/>
            <person name="Wu W.-L."/>
            <person name="Hsu J.-L."/>
            <person name="Lin Y.-F."/>
            <person name="Huang M.-D."/>
            <person name="Li C.-Y."/>
            <person name="Huang L."/>
            <person name="Wang Z.-W."/>
            <person name="Zhao X."/>
            <person name="Zhong W.-Y."/>
            <person name="Peng D.-H."/>
            <person name="Ahmad S."/>
            <person name="Lan S."/>
            <person name="Zhang J.-S."/>
            <person name="Tsai W.-C."/>
            <person name="Van De Peer Y."/>
            <person name="Liu Z.-J."/>
        </authorList>
    </citation>
    <scope>NUCLEOTIDE SEQUENCE</scope>
    <source>
        <strain evidence="6">SCP</strain>
        <tissue evidence="6">Leaves</tissue>
    </source>
</reference>
<name>A0AAV9B2Y8_ACOGR</name>
<keyword evidence="7" id="KW-1185">Reference proteome</keyword>
<reference evidence="6" key="1">
    <citation type="journal article" date="2023" name="Nat. Commun.">
        <title>Diploid and tetraploid genomes of Acorus and the evolution of monocots.</title>
        <authorList>
            <person name="Ma L."/>
            <person name="Liu K.W."/>
            <person name="Li Z."/>
            <person name="Hsiao Y.Y."/>
            <person name="Qi Y."/>
            <person name="Fu T."/>
            <person name="Tang G.D."/>
            <person name="Zhang D."/>
            <person name="Sun W.H."/>
            <person name="Liu D.K."/>
            <person name="Li Y."/>
            <person name="Chen G.Z."/>
            <person name="Liu X.D."/>
            <person name="Liao X.Y."/>
            <person name="Jiang Y.T."/>
            <person name="Yu X."/>
            <person name="Hao Y."/>
            <person name="Huang J."/>
            <person name="Zhao X.W."/>
            <person name="Ke S."/>
            <person name="Chen Y.Y."/>
            <person name="Wu W.L."/>
            <person name="Hsu J.L."/>
            <person name="Lin Y.F."/>
            <person name="Huang M.D."/>
            <person name="Li C.Y."/>
            <person name="Huang L."/>
            <person name="Wang Z.W."/>
            <person name="Zhao X."/>
            <person name="Zhong W.Y."/>
            <person name="Peng D.H."/>
            <person name="Ahmad S."/>
            <person name="Lan S."/>
            <person name="Zhang J.S."/>
            <person name="Tsai W.C."/>
            <person name="Van de Peer Y."/>
            <person name="Liu Z.J."/>
        </authorList>
    </citation>
    <scope>NUCLEOTIDE SEQUENCE</scope>
    <source>
        <strain evidence="6">SCP</strain>
    </source>
</reference>
<accession>A0AAV9B2Y8</accession>
<gene>
    <name evidence="6" type="ORF">QJS04_geneDACA004496</name>
</gene>
<evidence type="ECO:0000313" key="7">
    <source>
        <dbReference type="Proteomes" id="UP001179952"/>
    </source>
</evidence>
<dbReference type="PANTHER" id="PTHR14110:SF10">
    <property type="entry name" value="OS04G0376100 PROTEIN"/>
    <property type="match status" value="1"/>
</dbReference>
<dbReference type="EMBL" id="JAUJYN010000005">
    <property type="protein sequence ID" value="KAK1270803.1"/>
    <property type="molecule type" value="Genomic_DNA"/>
</dbReference>
<dbReference type="InterPro" id="IPR039175">
    <property type="entry name" value="TIM22"/>
</dbReference>
<keyword evidence="4" id="KW-0472">Membrane</keyword>
<dbReference type="GO" id="GO:0008320">
    <property type="term" value="F:protein transmembrane transporter activity"/>
    <property type="evidence" value="ECO:0007669"/>
    <property type="project" value="TreeGrafter"/>
</dbReference>
<comment type="subcellular location">
    <subcellularLocation>
        <location evidence="1">Membrane</location>
        <topology evidence="1">Multi-pass membrane protein</topology>
    </subcellularLocation>
</comment>
<dbReference type="AlphaFoldDB" id="A0AAV9B2Y8"/>